<dbReference type="PANTHER" id="PTHR13367:SF28">
    <property type="entry name" value="UBIQUITIN THIOESTERASE ZRANB1"/>
    <property type="match status" value="1"/>
</dbReference>
<evidence type="ECO:0000256" key="1">
    <source>
        <dbReference type="ARBA" id="ARBA00000707"/>
    </source>
</evidence>
<dbReference type="GO" id="GO:0070530">
    <property type="term" value="F:K63-linked polyubiquitin modification-dependent protein binding"/>
    <property type="evidence" value="ECO:0007669"/>
    <property type="project" value="TreeGrafter"/>
</dbReference>
<dbReference type="GeneID" id="117560813"/>
<dbReference type="FunFam" id="4.10.1060.10:FF:000012">
    <property type="entry name" value="ubiquitin thioesterase ZRANB1 isoform X1"/>
    <property type="match status" value="1"/>
</dbReference>
<dbReference type="CTD" id="777720"/>
<sequence length="662" mass="74683">MTELVAKWPCEYCTYENWPSAIKCTMCRAQRPSVGAIITEEPFKSSPPLDASLHQWDPAGLSNSPTQGGSSLLICPDSSARPRVRIADVPETSSKWSCHMCTYLNWPRAIRCTQCLCQRQHAQHQKHGQHRAHQGHITQHPRSPTESPQSSGSGCRPAPSATITDPCEEYNDRNRLNTHAQHWTCTACTYENGAKALKCVVCDHPRPNSMLAEPIELASEPEIHQPSSKRNAQERDNRRGVIGHMVGQGVGGVLGGVVGCSSSSQRRSPPTSKRESEVNMDFQRIEVASGAGIGIKEELEVDFKKLKQIKNRMRRTDWLFLNACVGVVEGDLAAVEAYKSSGGDIARQLSSDEVSQQAAKCIPAMVCPELTEQIRREVAASLHQRKGDFTCYFLTDLVTFTLPADIEDLPPAVQEKLFDELLDRDVQKELEEESPIINWSLELATRLDSRLYALWNRTAGDCLLDSVLQATWGIYDKDSVLRKTLHDSLHDCSHWFYTRWKEWESWYSQSFGLHFSLREEQWQEDWAFILSLASQPGSSLEQTHIFVLAHILRRPIIVYGVKYYKSFRGETLGYTRFQGVYLPLLWEQSFCWKSPIALGYTRGHFSALVAMENDGFDNRGAGANLNTDDDVTVTFLPLVDSERKLLHIHFLSAQEISADWQL</sequence>
<dbReference type="Pfam" id="PF00641">
    <property type="entry name" value="Zn_ribbon_RanBP"/>
    <property type="match status" value="1"/>
</dbReference>
<dbReference type="EC" id="3.4.19.12" evidence="3"/>
<dbReference type="GO" id="GO:0071947">
    <property type="term" value="P:protein deubiquitination involved in ubiquitin-dependent protein catabolic process"/>
    <property type="evidence" value="ECO:0007669"/>
    <property type="project" value="TreeGrafter"/>
</dbReference>
<dbReference type="GO" id="GO:0035523">
    <property type="term" value="P:protein K29-linked deubiquitination"/>
    <property type="evidence" value="ECO:0007669"/>
    <property type="project" value="TreeGrafter"/>
</dbReference>
<evidence type="ECO:0000313" key="17">
    <source>
        <dbReference type="Proteomes" id="UP000515161"/>
    </source>
</evidence>
<dbReference type="InterPro" id="IPR041294">
    <property type="entry name" value="AnkUBD"/>
</dbReference>
<evidence type="ECO:0000256" key="8">
    <source>
        <dbReference type="ARBA" id="ARBA00022771"/>
    </source>
</evidence>
<evidence type="ECO:0000256" key="13">
    <source>
        <dbReference type="PROSITE-ProRule" id="PRU00322"/>
    </source>
</evidence>
<feature type="region of interest" description="Disordered" evidence="14">
    <location>
        <begin position="126"/>
        <end position="161"/>
    </location>
</feature>
<evidence type="ECO:0000256" key="2">
    <source>
        <dbReference type="ARBA" id="ARBA00005865"/>
    </source>
</evidence>
<dbReference type="Pfam" id="PF18418">
    <property type="entry name" value="AnkUBD"/>
    <property type="match status" value="1"/>
</dbReference>
<evidence type="ECO:0000256" key="14">
    <source>
        <dbReference type="SAM" id="MobiDB-lite"/>
    </source>
</evidence>
<proteinExistence type="inferred from homology"/>
<feature type="domain" description="RanBP2-type" evidence="15">
    <location>
        <begin position="179"/>
        <end position="208"/>
    </location>
</feature>
<dbReference type="CDD" id="cd22767">
    <property type="entry name" value="OTU_ZRANB1"/>
    <property type="match status" value="1"/>
</dbReference>
<dbReference type="GO" id="GO:0005737">
    <property type="term" value="C:cytoplasm"/>
    <property type="evidence" value="ECO:0007669"/>
    <property type="project" value="TreeGrafter"/>
</dbReference>
<dbReference type="GO" id="GO:0005634">
    <property type="term" value="C:nucleus"/>
    <property type="evidence" value="ECO:0007669"/>
    <property type="project" value="TreeGrafter"/>
</dbReference>
<dbReference type="PROSITE" id="PS50199">
    <property type="entry name" value="ZF_RANBP2_2"/>
    <property type="match status" value="3"/>
</dbReference>
<dbReference type="GO" id="GO:0016055">
    <property type="term" value="P:Wnt signaling pathway"/>
    <property type="evidence" value="ECO:0007669"/>
    <property type="project" value="UniProtKB-KW"/>
</dbReference>
<keyword evidence="9" id="KW-0833">Ubl conjugation pathway</keyword>
<keyword evidence="7" id="KW-0677">Repeat</keyword>
<dbReference type="InterPro" id="IPR003323">
    <property type="entry name" value="OTU_dom"/>
</dbReference>
<evidence type="ECO:0000256" key="11">
    <source>
        <dbReference type="ARBA" id="ARBA00022807"/>
    </source>
</evidence>
<dbReference type="GO" id="GO:0016477">
    <property type="term" value="P:cell migration"/>
    <property type="evidence" value="ECO:0007669"/>
    <property type="project" value="TreeGrafter"/>
</dbReference>
<keyword evidence="11" id="KW-0788">Thiol protease</keyword>
<dbReference type="InterPro" id="IPR036443">
    <property type="entry name" value="Znf_RanBP2_sf"/>
</dbReference>
<dbReference type="AlphaFoldDB" id="A0A6P8VSD0"/>
<dbReference type="Gene3D" id="1.25.40.560">
    <property type="match status" value="1"/>
</dbReference>
<evidence type="ECO:0000313" key="18">
    <source>
        <dbReference type="RefSeq" id="XP_034093764.1"/>
    </source>
</evidence>
<evidence type="ECO:0000256" key="12">
    <source>
        <dbReference type="ARBA" id="ARBA00022833"/>
    </source>
</evidence>
<evidence type="ECO:0000259" key="15">
    <source>
        <dbReference type="PROSITE" id="PS50199"/>
    </source>
</evidence>
<dbReference type="SMART" id="SM00547">
    <property type="entry name" value="ZnF_RBZ"/>
    <property type="match status" value="3"/>
</dbReference>
<evidence type="ECO:0000256" key="4">
    <source>
        <dbReference type="ARBA" id="ARBA00022670"/>
    </source>
</evidence>
<evidence type="ECO:0000256" key="3">
    <source>
        <dbReference type="ARBA" id="ARBA00012759"/>
    </source>
</evidence>
<feature type="domain" description="OTU" evidence="16">
    <location>
        <begin position="451"/>
        <end position="611"/>
    </location>
</feature>
<keyword evidence="6" id="KW-0479">Metal-binding</keyword>
<comment type="catalytic activity">
    <reaction evidence="1">
        <text>Thiol-dependent hydrolysis of ester, thioester, amide, peptide and isopeptide bonds formed by the C-terminal Gly of ubiquitin (a 76-residue protein attached to proteins as an intracellular targeting signal).</text>
        <dbReference type="EC" id="3.4.19.12"/>
    </reaction>
</comment>
<feature type="compositionally biased region" description="Polar residues" evidence="14">
    <location>
        <begin position="136"/>
        <end position="153"/>
    </location>
</feature>
<evidence type="ECO:0000256" key="10">
    <source>
        <dbReference type="ARBA" id="ARBA00022801"/>
    </source>
</evidence>
<keyword evidence="17" id="KW-1185">Reference proteome</keyword>
<dbReference type="Gene3D" id="4.10.1060.10">
    <property type="entry name" value="Zinc finger, RanBP2-type"/>
    <property type="match status" value="2"/>
</dbReference>
<dbReference type="Pfam" id="PF02338">
    <property type="entry name" value="OTU"/>
    <property type="match status" value="1"/>
</dbReference>
<dbReference type="PROSITE" id="PS01358">
    <property type="entry name" value="ZF_RANBP2_1"/>
    <property type="match status" value="3"/>
</dbReference>
<organism evidence="17 18">
    <name type="scientific">Gymnodraco acuticeps</name>
    <name type="common">Antarctic dragonfish</name>
    <dbReference type="NCBI Taxonomy" id="8218"/>
    <lineage>
        <taxon>Eukaryota</taxon>
        <taxon>Metazoa</taxon>
        <taxon>Chordata</taxon>
        <taxon>Craniata</taxon>
        <taxon>Vertebrata</taxon>
        <taxon>Euteleostomi</taxon>
        <taxon>Actinopterygii</taxon>
        <taxon>Neopterygii</taxon>
        <taxon>Teleostei</taxon>
        <taxon>Neoteleostei</taxon>
        <taxon>Acanthomorphata</taxon>
        <taxon>Eupercaria</taxon>
        <taxon>Perciformes</taxon>
        <taxon>Notothenioidei</taxon>
        <taxon>Bathydraconidae</taxon>
        <taxon>Gymnodraco</taxon>
    </lineage>
</organism>
<dbReference type="RefSeq" id="XP_034093764.1">
    <property type="nucleotide sequence ID" value="XM_034237873.1"/>
</dbReference>
<accession>A0A6P8VSD0</accession>
<gene>
    <name evidence="18" type="primary">zranb1b</name>
</gene>
<keyword evidence="8 13" id="KW-0863">Zinc-finger</keyword>
<dbReference type="GO" id="GO:0007010">
    <property type="term" value="P:cytoskeleton organization"/>
    <property type="evidence" value="ECO:0007669"/>
    <property type="project" value="TreeGrafter"/>
</dbReference>
<evidence type="ECO:0000256" key="9">
    <source>
        <dbReference type="ARBA" id="ARBA00022786"/>
    </source>
</evidence>
<evidence type="ECO:0000256" key="5">
    <source>
        <dbReference type="ARBA" id="ARBA00022687"/>
    </source>
</evidence>
<protein>
    <recommendedName>
        <fullName evidence="3">ubiquitinyl hydrolase 1</fullName>
        <ecNumber evidence="3">3.4.19.12</ecNumber>
    </recommendedName>
</protein>
<dbReference type="GO" id="GO:0008270">
    <property type="term" value="F:zinc ion binding"/>
    <property type="evidence" value="ECO:0007669"/>
    <property type="project" value="UniProtKB-KW"/>
</dbReference>
<comment type="similarity">
    <text evidence="2">Belongs to the peptidase C64 family.</text>
</comment>
<dbReference type="Gene3D" id="2.30.30.380">
    <property type="entry name" value="Zn-finger domain of Sec23/24"/>
    <property type="match status" value="1"/>
</dbReference>
<dbReference type="GO" id="GO:0004843">
    <property type="term" value="F:cysteine-type deubiquitinase activity"/>
    <property type="evidence" value="ECO:0007669"/>
    <property type="project" value="UniProtKB-EC"/>
</dbReference>
<dbReference type="InterPro" id="IPR049768">
    <property type="entry name" value="ZRANB1_OTU"/>
</dbReference>
<evidence type="ECO:0000259" key="16">
    <source>
        <dbReference type="PROSITE" id="PS50802"/>
    </source>
</evidence>
<dbReference type="SUPFAM" id="SSF90209">
    <property type="entry name" value="Ran binding protein zinc finger-like"/>
    <property type="match status" value="2"/>
</dbReference>
<dbReference type="FunFam" id="4.10.1060.10:FF:000006">
    <property type="entry name" value="ubiquitin thioesterase ZRANB1 isoform X1"/>
    <property type="match status" value="1"/>
</dbReference>
<evidence type="ECO:0000256" key="7">
    <source>
        <dbReference type="ARBA" id="ARBA00022737"/>
    </source>
</evidence>
<feature type="domain" description="RanBP2-type" evidence="15">
    <location>
        <begin position="92"/>
        <end position="121"/>
    </location>
</feature>
<name>A0A6P8VSD0_GYMAC</name>
<reference evidence="18" key="1">
    <citation type="submission" date="2025-08" db="UniProtKB">
        <authorList>
            <consortium name="RefSeq"/>
        </authorList>
    </citation>
    <scope>IDENTIFICATION</scope>
</reference>
<dbReference type="InterPro" id="IPR051346">
    <property type="entry name" value="OTU_Deubiquitinase"/>
</dbReference>
<feature type="domain" description="RanBP2-type" evidence="15">
    <location>
        <begin position="4"/>
        <end position="33"/>
    </location>
</feature>
<dbReference type="PROSITE" id="PS50802">
    <property type="entry name" value="OTU"/>
    <property type="match status" value="1"/>
</dbReference>
<dbReference type="PANTHER" id="PTHR13367">
    <property type="entry name" value="UBIQUITIN THIOESTERASE"/>
    <property type="match status" value="1"/>
</dbReference>
<dbReference type="GO" id="GO:0030177">
    <property type="term" value="P:positive regulation of Wnt signaling pathway"/>
    <property type="evidence" value="ECO:0007669"/>
    <property type="project" value="TreeGrafter"/>
</dbReference>
<dbReference type="Proteomes" id="UP000515161">
    <property type="component" value="Unplaced"/>
</dbReference>
<dbReference type="InterPro" id="IPR001876">
    <property type="entry name" value="Znf_RanBP2"/>
</dbReference>
<evidence type="ECO:0000256" key="6">
    <source>
        <dbReference type="ARBA" id="ARBA00022723"/>
    </source>
</evidence>
<keyword evidence="4" id="KW-0645">Protease</keyword>
<dbReference type="GO" id="GO:1990168">
    <property type="term" value="P:protein K33-linked deubiquitination"/>
    <property type="evidence" value="ECO:0007669"/>
    <property type="project" value="TreeGrafter"/>
</dbReference>
<keyword evidence="10" id="KW-0378">Hydrolase</keyword>
<keyword evidence="12" id="KW-0862">Zinc</keyword>
<keyword evidence="5" id="KW-0879">Wnt signaling pathway</keyword>